<organism evidence="3 4">
    <name type="scientific">Aduncisulcus paluster</name>
    <dbReference type="NCBI Taxonomy" id="2918883"/>
    <lineage>
        <taxon>Eukaryota</taxon>
        <taxon>Metamonada</taxon>
        <taxon>Carpediemonas-like organisms</taxon>
        <taxon>Aduncisulcus</taxon>
    </lineage>
</organism>
<name>A0ABQ5JWV7_9EUKA</name>
<feature type="transmembrane region" description="Helical" evidence="2">
    <location>
        <begin position="209"/>
        <end position="228"/>
    </location>
</feature>
<keyword evidence="2" id="KW-0472">Membrane</keyword>
<accession>A0ABQ5JWV7</accession>
<keyword evidence="4" id="KW-1185">Reference proteome</keyword>
<keyword evidence="2" id="KW-0812">Transmembrane</keyword>
<evidence type="ECO:0000256" key="1">
    <source>
        <dbReference type="SAM" id="MobiDB-lite"/>
    </source>
</evidence>
<dbReference type="EMBL" id="BQXS01012224">
    <property type="protein sequence ID" value="GKT20431.1"/>
    <property type="molecule type" value="Genomic_DNA"/>
</dbReference>
<reference evidence="3" key="1">
    <citation type="submission" date="2022-03" db="EMBL/GenBank/DDBJ databases">
        <title>Draft genome sequence of Aduncisulcus paluster, a free-living microaerophilic Fornicata.</title>
        <authorList>
            <person name="Yuyama I."/>
            <person name="Kume K."/>
            <person name="Tamura T."/>
            <person name="Inagaki Y."/>
            <person name="Hashimoto T."/>
        </authorList>
    </citation>
    <scope>NUCLEOTIDE SEQUENCE</scope>
    <source>
        <strain evidence="3">NY0171</strain>
    </source>
</reference>
<feature type="region of interest" description="Disordered" evidence="1">
    <location>
        <begin position="11"/>
        <end position="42"/>
    </location>
</feature>
<feature type="compositionally biased region" description="Basic and acidic residues" evidence="1">
    <location>
        <begin position="17"/>
        <end position="35"/>
    </location>
</feature>
<keyword evidence="2" id="KW-1133">Transmembrane helix</keyword>
<gene>
    <name evidence="3" type="ORF">ADUPG1_011723</name>
</gene>
<sequence length="233" mass="25492">MGICHLIPHKSSRVKGKSKEKGDKKALDGEEKDLKEDEEEEEQEIEEFDDCVLISCQFEAFKLKDLIPRTAMWRSNKFTMANAALFSIIGTEGKMLNLNVSLEEVSGKLRIGISQQSTRELITKRPTCGTISAYGSPTICIGGIGGVIKMIEIGAVQSPRDGGNIFSPGIVQGDPITSVSLSPSSNYCAYTLLTGSCGAFAVKRKDSRLTFLGICLMVHIIFLIDAFVKFMKK</sequence>
<protein>
    <recommendedName>
        <fullName evidence="5">AT-hook motif nuclear-localized protein</fullName>
    </recommendedName>
</protein>
<proteinExistence type="predicted"/>
<comment type="caution">
    <text evidence="3">The sequence shown here is derived from an EMBL/GenBank/DDBJ whole genome shotgun (WGS) entry which is preliminary data.</text>
</comment>
<dbReference type="Proteomes" id="UP001057375">
    <property type="component" value="Unassembled WGS sequence"/>
</dbReference>
<evidence type="ECO:0000313" key="4">
    <source>
        <dbReference type="Proteomes" id="UP001057375"/>
    </source>
</evidence>
<evidence type="ECO:0000256" key="2">
    <source>
        <dbReference type="SAM" id="Phobius"/>
    </source>
</evidence>
<evidence type="ECO:0000313" key="3">
    <source>
        <dbReference type="EMBL" id="GKT20431.1"/>
    </source>
</evidence>
<evidence type="ECO:0008006" key="5">
    <source>
        <dbReference type="Google" id="ProtNLM"/>
    </source>
</evidence>